<dbReference type="Pfam" id="PF00005">
    <property type="entry name" value="ABC_tran"/>
    <property type="match status" value="1"/>
</dbReference>
<sequence>MTRKTKTSAAKLPRDPAAEAALVLSSLLWLGQAALIASCVAGAIAGDLAGLLPLGAGLLALGGMRAGLDFFASGRLSAMARRTVAAYRTEVLNTESRRHQSQSPAVLAGLLAEKLEMLRPAILRYGPAGLRVRTVPLVLLVVAFWQSWAAGLILLVAGPLIPLFSALVGMAAQQASARQLDQMASLGTMLSERVSALLDLRVLGAQTRVLDQFRTSADTLRKRTMEVLRIAFLTSTVLELFSSLGVAMMAVYVGFSLLGEIGFGTWGAPLSIWSGVFLLLIAPDFFAPLREMSAAWHDRASANAVLAELAQWREAQADTILGNADAAKPAAAASELSLKGVRIRRGDQIISYPDVTVAAGQALAVSGASGAGKSTLLAAIAGLLPVAGGQVVVNGTLLTDETADAWRAGLGWMPQSPHFLEGSVLANLRLGAPDADRSAAMRALEDAGVAAQVVALPKGLGTSLGTSGAGLSGGEARRITLARALLAGGKVLLVDEPTADLDEETAQAVRQHLQGLRASGAMLVIASHDPALIAACDLQIAPELAEAAA</sequence>
<dbReference type="AlphaFoldDB" id="A0A2T0WJG2"/>
<evidence type="ECO:0000256" key="3">
    <source>
        <dbReference type="ARBA" id="ARBA00022741"/>
    </source>
</evidence>
<dbReference type="GO" id="GO:0005524">
    <property type="term" value="F:ATP binding"/>
    <property type="evidence" value="ECO:0007669"/>
    <property type="project" value="UniProtKB-KW"/>
</dbReference>
<dbReference type="InterPro" id="IPR003439">
    <property type="entry name" value="ABC_transporter-like_ATP-bd"/>
</dbReference>
<evidence type="ECO:0000313" key="11">
    <source>
        <dbReference type="Proteomes" id="UP000238392"/>
    </source>
</evidence>
<dbReference type="GO" id="GO:0140359">
    <property type="term" value="F:ABC-type transporter activity"/>
    <property type="evidence" value="ECO:0007669"/>
    <property type="project" value="InterPro"/>
</dbReference>
<dbReference type="GO" id="GO:0034040">
    <property type="term" value="F:ATPase-coupled lipid transmembrane transporter activity"/>
    <property type="evidence" value="ECO:0007669"/>
    <property type="project" value="TreeGrafter"/>
</dbReference>
<feature type="domain" description="ABC transmembrane type-1" evidence="9">
    <location>
        <begin position="20"/>
        <end position="301"/>
    </location>
</feature>
<dbReference type="InterPro" id="IPR039421">
    <property type="entry name" value="Type_1_exporter"/>
</dbReference>
<evidence type="ECO:0000256" key="7">
    <source>
        <dbReference type="SAM" id="Phobius"/>
    </source>
</evidence>
<dbReference type="CDD" id="cd18584">
    <property type="entry name" value="ABC_6TM_AarD_CydD"/>
    <property type="match status" value="1"/>
</dbReference>
<keyword evidence="6 7" id="KW-0472">Membrane</keyword>
<gene>
    <name evidence="10" type="ORF">CLV74_11171</name>
</gene>
<dbReference type="InterPro" id="IPR011527">
    <property type="entry name" value="ABC1_TM_dom"/>
</dbReference>
<dbReference type="RefSeq" id="WP_106266354.1">
    <property type="nucleotide sequence ID" value="NZ_PVTQ01000011.1"/>
</dbReference>
<comment type="caution">
    <text evidence="10">The sequence shown here is derived from an EMBL/GenBank/DDBJ whole genome shotgun (WGS) entry which is preliminary data.</text>
</comment>
<evidence type="ECO:0000256" key="5">
    <source>
        <dbReference type="ARBA" id="ARBA00022989"/>
    </source>
</evidence>
<feature type="transmembrane region" description="Helical" evidence="7">
    <location>
        <begin position="261"/>
        <end position="282"/>
    </location>
</feature>
<accession>A0A2T0WJG2</accession>
<dbReference type="InterPro" id="IPR003593">
    <property type="entry name" value="AAA+_ATPase"/>
</dbReference>
<evidence type="ECO:0000256" key="1">
    <source>
        <dbReference type="ARBA" id="ARBA00004651"/>
    </source>
</evidence>
<evidence type="ECO:0000313" key="10">
    <source>
        <dbReference type="EMBL" id="PRY86839.1"/>
    </source>
</evidence>
<dbReference type="GO" id="GO:0005886">
    <property type="term" value="C:plasma membrane"/>
    <property type="evidence" value="ECO:0007669"/>
    <property type="project" value="UniProtKB-SubCell"/>
</dbReference>
<feature type="transmembrane region" description="Helical" evidence="7">
    <location>
        <begin position="230"/>
        <end position="255"/>
    </location>
</feature>
<dbReference type="InterPro" id="IPR027417">
    <property type="entry name" value="P-loop_NTPase"/>
</dbReference>
<feature type="transmembrane region" description="Helical" evidence="7">
    <location>
        <begin position="152"/>
        <end position="172"/>
    </location>
</feature>
<dbReference type="PROSITE" id="PS50929">
    <property type="entry name" value="ABC_TM1F"/>
    <property type="match status" value="1"/>
</dbReference>
<evidence type="ECO:0000259" key="9">
    <source>
        <dbReference type="PROSITE" id="PS50929"/>
    </source>
</evidence>
<dbReference type="EMBL" id="PVTQ01000011">
    <property type="protein sequence ID" value="PRY86839.1"/>
    <property type="molecule type" value="Genomic_DNA"/>
</dbReference>
<dbReference type="SUPFAM" id="SSF90123">
    <property type="entry name" value="ABC transporter transmembrane region"/>
    <property type="match status" value="1"/>
</dbReference>
<keyword evidence="3" id="KW-0547">Nucleotide-binding</keyword>
<evidence type="ECO:0000256" key="6">
    <source>
        <dbReference type="ARBA" id="ARBA00023136"/>
    </source>
</evidence>
<evidence type="ECO:0000259" key="8">
    <source>
        <dbReference type="PROSITE" id="PS50893"/>
    </source>
</evidence>
<comment type="subcellular location">
    <subcellularLocation>
        <location evidence="1">Cell membrane</location>
        <topology evidence="1">Multi-pass membrane protein</topology>
    </subcellularLocation>
</comment>
<organism evidence="10 11">
    <name type="scientific">Donghicola tyrosinivorans</name>
    <dbReference type="NCBI Taxonomy" id="1652492"/>
    <lineage>
        <taxon>Bacteria</taxon>
        <taxon>Pseudomonadati</taxon>
        <taxon>Pseudomonadota</taxon>
        <taxon>Alphaproteobacteria</taxon>
        <taxon>Rhodobacterales</taxon>
        <taxon>Roseobacteraceae</taxon>
        <taxon>Donghicola</taxon>
    </lineage>
</organism>
<dbReference type="Pfam" id="PF00664">
    <property type="entry name" value="ABC_membrane"/>
    <property type="match status" value="1"/>
</dbReference>
<dbReference type="PROSITE" id="PS50893">
    <property type="entry name" value="ABC_TRANSPORTER_2"/>
    <property type="match status" value="1"/>
</dbReference>
<dbReference type="OrthoDB" id="9806127at2"/>
<keyword evidence="2 7" id="KW-0812">Transmembrane</keyword>
<keyword evidence="4 10" id="KW-0067">ATP-binding</keyword>
<dbReference type="InterPro" id="IPR036640">
    <property type="entry name" value="ABC1_TM_sf"/>
</dbReference>
<dbReference type="Gene3D" id="1.20.1560.10">
    <property type="entry name" value="ABC transporter type 1, transmembrane domain"/>
    <property type="match status" value="1"/>
</dbReference>
<evidence type="ECO:0000256" key="4">
    <source>
        <dbReference type="ARBA" id="ARBA00022840"/>
    </source>
</evidence>
<keyword evidence="5 7" id="KW-1133">Transmembrane helix</keyword>
<keyword evidence="11" id="KW-1185">Reference proteome</keyword>
<dbReference type="Proteomes" id="UP000238392">
    <property type="component" value="Unassembled WGS sequence"/>
</dbReference>
<dbReference type="SMART" id="SM00382">
    <property type="entry name" value="AAA"/>
    <property type="match status" value="1"/>
</dbReference>
<protein>
    <submittedName>
        <fullName evidence="10">ATP-binding cassette subfamily C protein CydD</fullName>
    </submittedName>
</protein>
<dbReference type="InterPro" id="IPR017871">
    <property type="entry name" value="ABC_transporter-like_CS"/>
</dbReference>
<dbReference type="GO" id="GO:0016887">
    <property type="term" value="F:ATP hydrolysis activity"/>
    <property type="evidence" value="ECO:0007669"/>
    <property type="project" value="InterPro"/>
</dbReference>
<dbReference type="PANTHER" id="PTHR24221">
    <property type="entry name" value="ATP-BINDING CASSETTE SUB-FAMILY B"/>
    <property type="match status" value="1"/>
</dbReference>
<dbReference type="SUPFAM" id="SSF52540">
    <property type="entry name" value="P-loop containing nucleoside triphosphate hydrolases"/>
    <property type="match status" value="1"/>
</dbReference>
<name>A0A2T0WJG2_9RHOB</name>
<reference evidence="10 11" key="1">
    <citation type="submission" date="2018-03" db="EMBL/GenBank/DDBJ databases">
        <title>Genomic Encyclopedia of Archaeal and Bacterial Type Strains, Phase II (KMG-II): from individual species to whole genera.</title>
        <authorList>
            <person name="Goeker M."/>
        </authorList>
    </citation>
    <scope>NUCLEOTIDE SEQUENCE [LARGE SCALE GENOMIC DNA]</scope>
    <source>
        <strain evidence="10 11">DSM 100212</strain>
    </source>
</reference>
<evidence type="ECO:0000256" key="2">
    <source>
        <dbReference type="ARBA" id="ARBA00022692"/>
    </source>
</evidence>
<dbReference type="Gene3D" id="3.40.50.300">
    <property type="entry name" value="P-loop containing nucleotide triphosphate hydrolases"/>
    <property type="match status" value="1"/>
</dbReference>
<feature type="domain" description="ABC transporter" evidence="8">
    <location>
        <begin position="331"/>
        <end position="548"/>
    </location>
</feature>
<proteinExistence type="predicted"/>
<dbReference type="PROSITE" id="PS00211">
    <property type="entry name" value="ABC_TRANSPORTER_1"/>
    <property type="match status" value="1"/>
</dbReference>
<feature type="transmembrane region" description="Helical" evidence="7">
    <location>
        <begin position="21"/>
        <end position="45"/>
    </location>
</feature>
<dbReference type="PANTHER" id="PTHR24221:SF261">
    <property type="entry name" value="GLUTATHIONE_L-CYSTEINE TRANSPORT SYSTEM ATP-BINDING_PERMEASE PROTEIN CYDD"/>
    <property type="match status" value="1"/>
</dbReference>